<evidence type="ECO:0000313" key="2">
    <source>
        <dbReference type="Proteomes" id="UP001389717"/>
    </source>
</evidence>
<name>A0ABU9K598_9BACI</name>
<dbReference type="Proteomes" id="UP001389717">
    <property type="component" value="Unassembled WGS sequence"/>
</dbReference>
<evidence type="ECO:0000313" key="1">
    <source>
        <dbReference type="EMBL" id="MEL3971230.1"/>
    </source>
</evidence>
<dbReference type="InterPro" id="IPR007391">
    <property type="entry name" value="Vancomycin_resist_VanW"/>
</dbReference>
<protein>
    <submittedName>
        <fullName evidence="1">VanW family protein</fullName>
    </submittedName>
</protein>
<gene>
    <name evidence="1" type="ORF">AAEO50_02970</name>
</gene>
<dbReference type="PANTHER" id="PTHR35788:SF1">
    <property type="entry name" value="EXPORTED PROTEIN"/>
    <property type="match status" value="1"/>
</dbReference>
<dbReference type="EMBL" id="JBBYAF010000004">
    <property type="protein sequence ID" value="MEL3971230.1"/>
    <property type="molecule type" value="Genomic_DNA"/>
</dbReference>
<sequence length="292" mass="33124">MKEPPNDRIDIIFQENLLSSYLKTDLSFKEIDEPLLNPAVSDMILDDINKKVSAPPRDAYLDGSNHIIHHENGYKLHREKFRDQLLVALLSKGSVSIEVPLQIIYPRVDSELISSIRTNQIGHYVTYFNHHNIERSHNISLAAHEINNTVVFPGEVFSFNKTVGKRTKEKGYKKAPVIVRGELSEDIGGGICQVSSTLYNAVDLAGVEIVERYHHSKRVPYVPQGRDATVSWYGPDFTFRNIYNQPLLIRSKIYGGQLIVTIHSSETVNVKKREVPPATKDLPEEIQINNNL</sequence>
<accession>A0ABU9K598</accession>
<dbReference type="Pfam" id="PF04294">
    <property type="entry name" value="VanW"/>
    <property type="match status" value="1"/>
</dbReference>
<comment type="caution">
    <text evidence="1">The sequence shown here is derived from an EMBL/GenBank/DDBJ whole genome shotgun (WGS) entry which is preliminary data.</text>
</comment>
<keyword evidence="2" id="KW-1185">Reference proteome</keyword>
<reference evidence="1 2" key="1">
    <citation type="submission" date="2024-04" db="EMBL/GenBank/DDBJ databases">
        <title>Bacillus oryzaecorticis sp. nov., a moderately halophilic bacterium isolated from rice husks.</title>
        <authorList>
            <person name="Zhu H.-S."/>
        </authorList>
    </citation>
    <scope>NUCLEOTIDE SEQUENCE [LARGE SCALE GENOMIC DNA]</scope>
    <source>
        <strain evidence="1 2">ZC255</strain>
    </source>
</reference>
<dbReference type="InterPro" id="IPR052913">
    <property type="entry name" value="Glycopeptide_resist_protein"/>
</dbReference>
<dbReference type="PANTHER" id="PTHR35788">
    <property type="entry name" value="EXPORTED PROTEIN-RELATED"/>
    <property type="match status" value="1"/>
</dbReference>
<organism evidence="1 2">
    <name type="scientific">Rossellomorea oryzaecorticis</name>
    <dbReference type="NCBI Taxonomy" id="1396505"/>
    <lineage>
        <taxon>Bacteria</taxon>
        <taxon>Bacillati</taxon>
        <taxon>Bacillota</taxon>
        <taxon>Bacilli</taxon>
        <taxon>Bacillales</taxon>
        <taxon>Bacillaceae</taxon>
        <taxon>Rossellomorea</taxon>
    </lineage>
</organism>
<proteinExistence type="predicted"/>